<accession>A0A151MIP7</accession>
<gene>
    <name evidence="2" type="ORF">Y1Q_0002038</name>
</gene>
<proteinExistence type="predicted"/>
<reference evidence="2 3" key="1">
    <citation type="journal article" date="2012" name="Genome Biol.">
        <title>Sequencing three crocodilian genomes to illuminate the evolution of archosaurs and amniotes.</title>
        <authorList>
            <person name="St John J.A."/>
            <person name="Braun E.L."/>
            <person name="Isberg S.R."/>
            <person name="Miles L.G."/>
            <person name="Chong A.Y."/>
            <person name="Gongora J."/>
            <person name="Dalzell P."/>
            <person name="Moran C."/>
            <person name="Bed'hom B."/>
            <person name="Abzhanov A."/>
            <person name="Burgess S.C."/>
            <person name="Cooksey A.M."/>
            <person name="Castoe T.A."/>
            <person name="Crawford N.G."/>
            <person name="Densmore L.D."/>
            <person name="Drew J.C."/>
            <person name="Edwards S.V."/>
            <person name="Faircloth B.C."/>
            <person name="Fujita M.K."/>
            <person name="Greenwold M.J."/>
            <person name="Hoffmann F.G."/>
            <person name="Howard J.M."/>
            <person name="Iguchi T."/>
            <person name="Janes D.E."/>
            <person name="Khan S.Y."/>
            <person name="Kohno S."/>
            <person name="de Koning A.J."/>
            <person name="Lance S.L."/>
            <person name="McCarthy F.M."/>
            <person name="McCormack J.E."/>
            <person name="Merchant M.E."/>
            <person name="Peterson D.G."/>
            <person name="Pollock D.D."/>
            <person name="Pourmand N."/>
            <person name="Raney B.J."/>
            <person name="Roessler K.A."/>
            <person name="Sanford J.R."/>
            <person name="Sawyer R.H."/>
            <person name="Schmidt C.J."/>
            <person name="Triplett E.W."/>
            <person name="Tuberville T.D."/>
            <person name="Venegas-Anaya M."/>
            <person name="Howard J.T."/>
            <person name="Jarvis E.D."/>
            <person name="Guillette L.J.Jr."/>
            <person name="Glenn T.C."/>
            <person name="Green R.E."/>
            <person name="Ray D.A."/>
        </authorList>
    </citation>
    <scope>NUCLEOTIDE SEQUENCE [LARGE SCALE GENOMIC DNA]</scope>
    <source>
        <strain evidence="2">KSC_2009_1</strain>
    </source>
</reference>
<feature type="region of interest" description="Disordered" evidence="1">
    <location>
        <begin position="1"/>
        <end position="33"/>
    </location>
</feature>
<evidence type="ECO:0000313" key="2">
    <source>
        <dbReference type="EMBL" id="KYO24404.1"/>
    </source>
</evidence>
<dbReference type="AlphaFoldDB" id="A0A151MIP7"/>
<sequence length="70" mass="7924">MESDRLPYPSGSAAAHGEEAPVTSQDTATISWHPPHVLPPPWHMHDRTLLLDRLVTVARERIMDSWAWQA</sequence>
<organism evidence="2 3">
    <name type="scientific">Alligator mississippiensis</name>
    <name type="common">American alligator</name>
    <dbReference type="NCBI Taxonomy" id="8496"/>
    <lineage>
        <taxon>Eukaryota</taxon>
        <taxon>Metazoa</taxon>
        <taxon>Chordata</taxon>
        <taxon>Craniata</taxon>
        <taxon>Vertebrata</taxon>
        <taxon>Euteleostomi</taxon>
        <taxon>Archelosauria</taxon>
        <taxon>Archosauria</taxon>
        <taxon>Crocodylia</taxon>
        <taxon>Alligatoridae</taxon>
        <taxon>Alligatorinae</taxon>
        <taxon>Alligator</taxon>
    </lineage>
</organism>
<dbReference type="Proteomes" id="UP000050525">
    <property type="component" value="Unassembled WGS sequence"/>
</dbReference>
<keyword evidence="3" id="KW-1185">Reference proteome</keyword>
<comment type="caution">
    <text evidence="2">The sequence shown here is derived from an EMBL/GenBank/DDBJ whole genome shotgun (WGS) entry which is preliminary data.</text>
</comment>
<evidence type="ECO:0000313" key="3">
    <source>
        <dbReference type="Proteomes" id="UP000050525"/>
    </source>
</evidence>
<protein>
    <submittedName>
        <fullName evidence="2">Uncharacterized protein</fullName>
    </submittedName>
</protein>
<dbReference type="EMBL" id="AKHW03006071">
    <property type="protein sequence ID" value="KYO24404.1"/>
    <property type="molecule type" value="Genomic_DNA"/>
</dbReference>
<name>A0A151MIP7_ALLMI</name>
<evidence type="ECO:0000256" key="1">
    <source>
        <dbReference type="SAM" id="MobiDB-lite"/>
    </source>
</evidence>